<reference evidence="9 10" key="2">
    <citation type="journal article" date="2012" name="Int. J. Syst. Evol. Microbiol.">
        <title>Magnetococcus marinus gen. nov., sp. nov., a marine, magnetotactic bacterium that represents a novel lineage (Magnetococcaceae fam. nov.; Magnetococcales ord. nov.) at the base of the Alphaproteobacteria.</title>
        <authorList>
            <person name="Bazylinski D.A."/>
            <person name="Williams T.J."/>
            <person name="Lefevre C.T."/>
            <person name="Berg R.J."/>
            <person name="Zhang C.L."/>
            <person name="Bowser S.S."/>
            <person name="Dean A.J."/>
            <person name="Beveridge T.J."/>
        </authorList>
    </citation>
    <scope>NUCLEOTIDE SEQUENCE [LARGE SCALE GENOMIC DNA]</scope>
    <source>
        <strain evidence="10">ATCC BAA-1437 / JCM 17883 / MC-1</strain>
    </source>
</reference>
<evidence type="ECO:0000259" key="8">
    <source>
        <dbReference type="Pfam" id="PF02441"/>
    </source>
</evidence>
<evidence type="ECO:0000256" key="5">
    <source>
        <dbReference type="ARBA" id="ARBA00050612"/>
    </source>
</evidence>
<reference evidence="10" key="1">
    <citation type="journal article" date="2009" name="Appl. Environ. Microbiol.">
        <title>Complete genome sequence of the chemolithoautotrophic marine magnetotactic coccus strain MC-1.</title>
        <authorList>
            <person name="Schubbe S."/>
            <person name="Williams T.J."/>
            <person name="Xie G."/>
            <person name="Kiss H.E."/>
            <person name="Brettin T.S."/>
            <person name="Martinez D."/>
            <person name="Ross C.A."/>
            <person name="Schuler D."/>
            <person name="Cox B.L."/>
            <person name="Nealson K.H."/>
            <person name="Bazylinski D.A."/>
        </authorList>
    </citation>
    <scope>NUCLEOTIDE SEQUENCE [LARGE SCALE GENOMIC DNA]</scope>
    <source>
        <strain evidence="10">ATCC BAA-1437 / JCM 17883 / MC-1</strain>
    </source>
</reference>
<comment type="function">
    <text evidence="7">Flavin prenyltransferase that catalyzes the synthesis of the prenylated FMN cofactor (prenyl-FMN) for 4-hydroxy-3-polyprenylbenzoic acid decarboxylase UbiD. The prenyltransferase is metal-independent and links a dimethylallyl moiety from dimethylallyl monophosphate (DMAP) to the flavin N5 and C6 atoms of FMN.</text>
</comment>
<evidence type="ECO:0000256" key="3">
    <source>
        <dbReference type="ARBA" id="ARBA00022643"/>
    </source>
</evidence>
<evidence type="ECO:0000256" key="6">
    <source>
        <dbReference type="ARBA" id="ARBA00060793"/>
    </source>
</evidence>
<feature type="binding site" evidence="7">
    <location>
        <position position="176"/>
    </location>
    <ligand>
        <name>dimethylallyl phosphate</name>
        <dbReference type="ChEBI" id="CHEBI:88052"/>
    </ligand>
</feature>
<dbReference type="OrthoDB" id="9781577at2"/>
<dbReference type="Proteomes" id="UP000002586">
    <property type="component" value="Chromosome"/>
</dbReference>
<dbReference type="GO" id="GO:0106141">
    <property type="term" value="F:flavin prenyltransferase activity"/>
    <property type="evidence" value="ECO:0007669"/>
    <property type="project" value="UniProtKB-EC"/>
</dbReference>
<dbReference type="EC" id="2.5.1.129" evidence="7"/>
<proteinExistence type="inferred from homology"/>
<dbReference type="STRING" id="156889.Mmc1_0825"/>
<dbReference type="GO" id="GO:0016831">
    <property type="term" value="F:carboxy-lyase activity"/>
    <property type="evidence" value="ECO:0007669"/>
    <property type="project" value="TreeGrafter"/>
</dbReference>
<keyword evidence="1 7" id="KW-0637">Prenyltransferase</keyword>
<gene>
    <name evidence="7" type="primary">ubiX</name>
    <name evidence="9" type="ordered locus">Mmc1_0825</name>
</gene>
<feature type="binding site" evidence="7">
    <location>
        <begin position="111"/>
        <end position="114"/>
    </location>
    <ligand>
        <name>FMN</name>
        <dbReference type="ChEBI" id="CHEBI:58210"/>
    </ligand>
</feature>
<feature type="domain" description="Flavoprotein" evidence="8">
    <location>
        <begin position="14"/>
        <end position="197"/>
    </location>
</feature>
<keyword evidence="2 7" id="KW-0285">Flavoprotein</keyword>
<keyword evidence="9" id="KW-0456">Lyase</keyword>
<dbReference type="KEGG" id="mgm:Mmc1_0825"/>
<dbReference type="HOGENOM" id="CLU_074522_0_0_5"/>
<dbReference type="FunFam" id="3.40.50.1950:FF:000001">
    <property type="entry name" value="Flavin prenyltransferase UbiX"/>
    <property type="match status" value="1"/>
</dbReference>
<dbReference type="InterPro" id="IPR004507">
    <property type="entry name" value="UbiX-like"/>
</dbReference>
<dbReference type="InterPro" id="IPR036551">
    <property type="entry name" value="Flavin_trans-like"/>
</dbReference>
<dbReference type="EMBL" id="CP000471">
    <property type="protein sequence ID" value="ABK43344.1"/>
    <property type="molecule type" value="Genomic_DNA"/>
</dbReference>
<dbReference type="Pfam" id="PF02441">
    <property type="entry name" value="Flavoprotein"/>
    <property type="match status" value="1"/>
</dbReference>
<evidence type="ECO:0000256" key="1">
    <source>
        <dbReference type="ARBA" id="ARBA00022602"/>
    </source>
</evidence>
<feature type="binding site" evidence="7">
    <location>
        <position position="192"/>
    </location>
    <ligand>
        <name>dimethylallyl phosphate</name>
        <dbReference type="ChEBI" id="CHEBI:88052"/>
    </ligand>
</feature>
<keyword evidence="4 7" id="KW-0808">Transferase</keyword>
<dbReference type="PANTHER" id="PTHR43374">
    <property type="entry name" value="FLAVIN PRENYLTRANSFERASE"/>
    <property type="match status" value="1"/>
</dbReference>
<name>A0L5V1_MAGMM</name>
<evidence type="ECO:0000256" key="2">
    <source>
        <dbReference type="ARBA" id="ARBA00022630"/>
    </source>
</evidence>
<dbReference type="SUPFAM" id="SSF52507">
    <property type="entry name" value="Homo-oligomeric flavin-containing Cys decarboxylases, HFCD"/>
    <property type="match status" value="1"/>
</dbReference>
<dbReference type="HAMAP" id="MF_01984">
    <property type="entry name" value="ubiX_pad"/>
    <property type="match status" value="1"/>
</dbReference>
<accession>A0L5V1</accession>
<dbReference type="RefSeq" id="WP_011712504.1">
    <property type="nucleotide sequence ID" value="NC_008576.1"/>
</dbReference>
<evidence type="ECO:0000313" key="9">
    <source>
        <dbReference type="EMBL" id="ABK43344.1"/>
    </source>
</evidence>
<feature type="binding site" evidence="7">
    <location>
        <position position="146"/>
    </location>
    <ligand>
        <name>FMN</name>
        <dbReference type="ChEBI" id="CHEBI:58210"/>
    </ligand>
</feature>
<sequence>MPSAYLHEKPKYPILVALTGASGAIYGFRLIERLLEEGQRVNVVMTRAAQDVITHEVGLELKEENADLQARLDSHFSNSGGRLKYLRRDDWFCPEVSGSSGNRPMVICPCSMGTLASIAHGMSDNVIERAADVALKERRKLILVPRETPLSEIHLENMLKLTRMGAVMMPAMPGFYHGVQSVDDLVDFIVARIMDHLGVPMRKSPRWGG</sequence>
<keyword evidence="3 7" id="KW-0288">FMN</keyword>
<comment type="catalytic activity">
    <reaction evidence="5 7">
        <text>dimethylallyl phosphate + FMNH2 = prenylated FMNH2 + phosphate</text>
        <dbReference type="Rhea" id="RHEA:37743"/>
        <dbReference type="ChEBI" id="CHEBI:43474"/>
        <dbReference type="ChEBI" id="CHEBI:57618"/>
        <dbReference type="ChEBI" id="CHEBI:87467"/>
        <dbReference type="ChEBI" id="CHEBI:88052"/>
        <dbReference type="EC" id="2.5.1.129"/>
    </reaction>
</comment>
<dbReference type="PANTHER" id="PTHR43374:SF1">
    <property type="entry name" value="FLAVIN PRENYLTRANSFERASE PAD1, MITOCHONDRIAL"/>
    <property type="match status" value="1"/>
</dbReference>
<dbReference type="eggNOG" id="COG0163">
    <property type="taxonomic scope" value="Bacteria"/>
</dbReference>
<comment type="similarity">
    <text evidence="6 7">Belongs to the UbiX/PAD1 family.</text>
</comment>
<dbReference type="NCBIfam" id="TIGR00421">
    <property type="entry name" value="ubiX_pad"/>
    <property type="match status" value="1"/>
</dbReference>
<organism evidence="9 10">
    <name type="scientific">Magnetococcus marinus (strain ATCC BAA-1437 / JCM 17883 / MC-1)</name>
    <dbReference type="NCBI Taxonomy" id="156889"/>
    <lineage>
        <taxon>Bacteria</taxon>
        <taxon>Pseudomonadati</taxon>
        <taxon>Pseudomonadota</taxon>
        <taxon>Magnetococcia</taxon>
        <taxon>Magnetococcales</taxon>
        <taxon>Magnetococcaceae</taxon>
        <taxon>Magnetococcus</taxon>
    </lineage>
</organism>
<protein>
    <recommendedName>
        <fullName evidence="7">Flavin prenyltransferase UbiX</fullName>
        <ecNumber evidence="7">2.5.1.129</ecNumber>
    </recommendedName>
</protein>
<dbReference type="InterPro" id="IPR003382">
    <property type="entry name" value="Flavoprotein"/>
</dbReference>
<dbReference type="NCBIfam" id="NF004685">
    <property type="entry name" value="PRK06029.1"/>
    <property type="match status" value="1"/>
</dbReference>
<feature type="binding site" evidence="7">
    <location>
        <position position="46"/>
    </location>
    <ligand>
        <name>FMN</name>
        <dbReference type="ChEBI" id="CHEBI:58210"/>
    </ligand>
</feature>
<keyword evidence="10" id="KW-1185">Reference proteome</keyword>
<evidence type="ECO:0000256" key="4">
    <source>
        <dbReference type="ARBA" id="ARBA00022679"/>
    </source>
</evidence>
<evidence type="ECO:0000313" key="10">
    <source>
        <dbReference type="Proteomes" id="UP000002586"/>
    </source>
</evidence>
<dbReference type="Gene3D" id="3.40.50.1950">
    <property type="entry name" value="Flavin prenyltransferase-like"/>
    <property type="match status" value="1"/>
</dbReference>
<comment type="caution">
    <text evidence="7">Lacks conserved residue(s) required for the propagation of feature annotation.</text>
</comment>
<feature type="binding site" evidence="7">
    <location>
        <begin position="20"/>
        <end position="22"/>
    </location>
    <ligand>
        <name>FMN</name>
        <dbReference type="ChEBI" id="CHEBI:58210"/>
    </ligand>
</feature>
<evidence type="ECO:0000256" key="7">
    <source>
        <dbReference type="HAMAP-Rule" id="MF_01984"/>
    </source>
</evidence>
<dbReference type="AlphaFoldDB" id="A0L5V1"/>